<feature type="domain" description="Isochorismatase-like" evidence="2">
    <location>
        <begin position="20"/>
        <end position="193"/>
    </location>
</feature>
<sequence length="207" mass="22330">MAMTWNDLQQNALGLTTSPALLLVDMINGFTDPACALGTDCPEVVAANLQLLKTFRALGLPVFFTTVVYRNDQQAQVFRQKVPALNVLQSDSHWVKVDSALEPLDGEPVIEKQWASAFFDTDLDQQLSALGVDSLVVTGLTTSGCVRASAVDALQNNYQVVVAEEAVGDRNPEAHRANLFDLNAKYADVIPVAQVLSQLTALCGVEP</sequence>
<organism evidence="3 4">
    <name type="scientific">gamma proteobacterium HTCC2207</name>
    <dbReference type="NCBI Taxonomy" id="314287"/>
    <lineage>
        <taxon>Bacteria</taxon>
        <taxon>Pseudomonadati</taxon>
        <taxon>Pseudomonadota</taxon>
        <taxon>Gammaproteobacteria</taxon>
        <taxon>Cellvibrionales</taxon>
        <taxon>Porticoccaceae</taxon>
        <taxon>SAR92 clade</taxon>
    </lineage>
</organism>
<keyword evidence="4" id="KW-1185">Reference proteome</keyword>
<accession>Q1YPG6</accession>
<dbReference type="PANTHER" id="PTHR43540:SF1">
    <property type="entry name" value="ISOCHORISMATASE HYDROLASE"/>
    <property type="match status" value="1"/>
</dbReference>
<dbReference type="PANTHER" id="PTHR43540">
    <property type="entry name" value="PEROXYUREIDOACRYLATE/UREIDOACRYLATE AMIDOHYDROLASE-RELATED"/>
    <property type="match status" value="1"/>
</dbReference>
<gene>
    <name evidence="3" type="ORF">GB2207_02850</name>
</gene>
<dbReference type="AlphaFoldDB" id="Q1YPG6"/>
<proteinExistence type="predicted"/>
<dbReference type="STRING" id="314287.GB2207_02850"/>
<dbReference type="Proteomes" id="UP000005555">
    <property type="component" value="Unassembled WGS sequence"/>
</dbReference>
<dbReference type="Gene3D" id="3.40.50.850">
    <property type="entry name" value="Isochorismatase-like"/>
    <property type="match status" value="1"/>
</dbReference>
<evidence type="ECO:0000259" key="2">
    <source>
        <dbReference type="Pfam" id="PF00857"/>
    </source>
</evidence>
<reference evidence="3 4" key="1">
    <citation type="submission" date="2006-03" db="EMBL/GenBank/DDBJ databases">
        <authorList>
            <person name="Giovannoni S.J."/>
            <person name="Cho J.-C."/>
            <person name="Ferriera S."/>
            <person name="Johnson J."/>
            <person name="Kravitz S."/>
            <person name="Halpern A."/>
            <person name="Remington K."/>
            <person name="Beeson K."/>
            <person name="Tran B."/>
            <person name="Rogers Y.-H."/>
            <person name="Friedman R."/>
            <person name="Venter J.C."/>
        </authorList>
    </citation>
    <scope>NUCLEOTIDE SEQUENCE [LARGE SCALE GENOMIC DNA]</scope>
    <source>
        <strain evidence="3 4">HTCC2207</strain>
    </source>
</reference>
<keyword evidence="1 3" id="KW-0378">Hydrolase</keyword>
<dbReference type="InterPro" id="IPR050272">
    <property type="entry name" value="Isochorismatase-like_hydrls"/>
</dbReference>
<evidence type="ECO:0000256" key="1">
    <source>
        <dbReference type="ARBA" id="ARBA00022801"/>
    </source>
</evidence>
<dbReference type="eggNOG" id="COG1335">
    <property type="taxonomic scope" value="Bacteria"/>
</dbReference>
<dbReference type="Pfam" id="PF00857">
    <property type="entry name" value="Isochorismatase"/>
    <property type="match status" value="1"/>
</dbReference>
<evidence type="ECO:0000313" key="3">
    <source>
        <dbReference type="EMBL" id="EAS46069.1"/>
    </source>
</evidence>
<dbReference type="GO" id="GO:0016787">
    <property type="term" value="F:hydrolase activity"/>
    <property type="evidence" value="ECO:0007669"/>
    <property type="project" value="UniProtKB-KW"/>
</dbReference>
<protein>
    <submittedName>
        <fullName evidence="3">Hydrolase, isochorismatase family protein</fullName>
    </submittedName>
</protein>
<dbReference type="InterPro" id="IPR000868">
    <property type="entry name" value="Isochorismatase-like_dom"/>
</dbReference>
<dbReference type="SUPFAM" id="SSF52499">
    <property type="entry name" value="Isochorismatase-like hydrolases"/>
    <property type="match status" value="1"/>
</dbReference>
<dbReference type="InterPro" id="IPR036380">
    <property type="entry name" value="Isochorismatase-like_sf"/>
</dbReference>
<evidence type="ECO:0000313" key="4">
    <source>
        <dbReference type="Proteomes" id="UP000005555"/>
    </source>
</evidence>
<name>Q1YPG6_9GAMM</name>
<dbReference type="HOGENOM" id="CLU_068979_7_1_6"/>
<comment type="caution">
    <text evidence="3">The sequence shown here is derived from an EMBL/GenBank/DDBJ whole genome shotgun (WGS) entry which is preliminary data.</text>
</comment>
<dbReference type="EMBL" id="AAPI01000010">
    <property type="protein sequence ID" value="EAS46069.1"/>
    <property type="molecule type" value="Genomic_DNA"/>
</dbReference>